<name>A0A5J9WEN7_9POAL</name>
<accession>A0A5J9WEN7</accession>
<feature type="chain" id="PRO_5023846626" description="Phytocyanin domain-containing protein" evidence="1">
    <location>
        <begin position="25"/>
        <end position="156"/>
    </location>
</feature>
<gene>
    <name evidence="3" type="ORF">EJB05_06044</name>
</gene>
<dbReference type="InterPro" id="IPR003245">
    <property type="entry name" value="Phytocyanin_dom"/>
</dbReference>
<dbReference type="InterPro" id="IPR008972">
    <property type="entry name" value="Cupredoxin"/>
</dbReference>
<dbReference type="Proteomes" id="UP000324897">
    <property type="component" value="Chromosome 5"/>
</dbReference>
<keyword evidence="4" id="KW-1185">Reference proteome</keyword>
<feature type="signal peptide" evidence="1">
    <location>
        <begin position="1"/>
        <end position="24"/>
    </location>
</feature>
<feature type="domain" description="Phytocyanin" evidence="2">
    <location>
        <begin position="66"/>
        <end position="115"/>
    </location>
</feature>
<reference evidence="3 4" key="1">
    <citation type="journal article" date="2019" name="Sci. Rep.">
        <title>A high-quality genome of Eragrostis curvula grass provides insights into Poaceae evolution and supports new strategies to enhance forage quality.</title>
        <authorList>
            <person name="Carballo J."/>
            <person name="Santos B.A.C.M."/>
            <person name="Zappacosta D."/>
            <person name="Garbus I."/>
            <person name="Selva J.P."/>
            <person name="Gallo C.A."/>
            <person name="Diaz A."/>
            <person name="Albertini E."/>
            <person name="Caccamo M."/>
            <person name="Echenique V."/>
        </authorList>
    </citation>
    <scope>NUCLEOTIDE SEQUENCE [LARGE SCALE GENOMIC DNA]</scope>
    <source>
        <strain evidence="4">cv. Victoria</strain>
        <tissue evidence="3">Leaf</tissue>
    </source>
</reference>
<dbReference type="Pfam" id="PF02298">
    <property type="entry name" value="Cu_bind_like"/>
    <property type="match status" value="1"/>
</dbReference>
<proteinExistence type="predicted"/>
<evidence type="ECO:0000313" key="4">
    <source>
        <dbReference type="Proteomes" id="UP000324897"/>
    </source>
</evidence>
<keyword evidence="1" id="KW-0732">Signal</keyword>
<dbReference type="Gene3D" id="2.60.40.420">
    <property type="entry name" value="Cupredoxins - blue copper proteins"/>
    <property type="match status" value="1"/>
</dbReference>
<dbReference type="SUPFAM" id="SSF49503">
    <property type="entry name" value="Cupredoxins"/>
    <property type="match status" value="1"/>
</dbReference>
<organism evidence="3 4">
    <name type="scientific">Eragrostis curvula</name>
    <name type="common">weeping love grass</name>
    <dbReference type="NCBI Taxonomy" id="38414"/>
    <lineage>
        <taxon>Eukaryota</taxon>
        <taxon>Viridiplantae</taxon>
        <taxon>Streptophyta</taxon>
        <taxon>Embryophyta</taxon>
        <taxon>Tracheophyta</taxon>
        <taxon>Spermatophyta</taxon>
        <taxon>Magnoliopsida</taxon>
        <taxon>Liliopsida</taxon>
        <taxon>Poales</taxon>
        <taxon>Poaceae</taxon>
        <taxon>PACMAD clade</taxon>
        <taxon>Chloridoideae</taxon>
        <taxon>Eragrostideae</taxon>
        <taxon>Eragrostidinae</taxon>
        <taxon>Eragrostis</taxon>
    </lineage>
</organism>
<evidence type="ECO:0000313" key="3">
    <source>
        <dbReference type="EMBL" id="TVU46503.1"/>
    </source>
</evidence>
<dbReference type="Gramene" id="TVU46503">
    <property type="protein sequence ID" value="TVU46503"/>
    <property type="gene ID" value="EJB05_06044"/>
</dbReference>
<evidence type="ECO:0000256" key="1">
    <source>
        <dbReference type="SAM" id="SignalP"/>
    </source>
</evidence>
<sequence length="156" mass="16495">MAHRRVSLALLLLLLAALIGRMLPLRRLRPCRPRTPSKSAATAAGWCPTLPTSTTSGRQVTASSSATSSDEYNNCQVKKNTIAVFFRTGDTCFVLDRPGLLYFIGSLHKNCVLGQKMVVKMMDKDAPLPTPSGLAPLPAPTPAATPSGAAIIGHGV</sequence>
<comment type="caution">
    <text evidence="3">The sequence shown here is derived from an EMBL/GenBank/DDBJ whole genome shotgun (WGS) entry which is preliminary data.</text>
</comment>
<dbReference type="GO" id="GO:0009055">
    <property type="term" value="F:electron transfer activity"/>
    <property type="evidence" value="ECO:0007669"/>
    <property type="project" value="InterPro"/>
</dbReference>
<dbReference type="AlphaFoldDB" id="A0A5J9WEN7"/>
<dbReference type="EMBL" id="RWGY01000004">
    <property type="protein sequence ID" value="TVU46503.1"/>
    <property type="molecule type" value="Genomic_DNA"/>
</dbReference>
<evidence type="ECO:0000259" key="2">
    <source>
        <dbReference type="Pfam" id="PF02298"/>
    </source>
</evidence>
<protein>
    <recommendedName>
        <fullName evidence="2">Phytocyanin domain-containing protein</fullName>
    </recommendedName>
</protein>